<feature type="transmembrane region" description="Helical" evidence="6">
    <location>
        <begin position="193"/>
        <end position="218"/>
    </location>
</feature>
<comment type="caution">
    <text evidence="7">The sequence shown here is derived from an EMBL/GenBank/DDBJ whole genome shotgun (WGS) entry which is preliminary data.</text>
</comment>
<dbReference type="Gene3D" id="1.20.1280.290">
    <property type="match status" value="1"/>
</dbReference>
<evidence type="ECO:0000256" key="2">
    <source>
        <dbReference type="ARBA" id="ARBA00022692"/>
    </source>
</evidence>
<dbReference type="Pfam" id="PF04193">
    <property type="entry name" value="PQ-loop"/>
    <property type="match status" value="1"/>
</dbReference>
<feature type="region of interest" description="Disordered" evidence="5">
    <location>
        <begin position="261"/>
        <end position="303"/>
    </location>
</feature>
<dbReference type="SMART" id="SM00679">
    <property type="entry name" value="CTNS"/>
    <property type="match status" value="1"/>
</dbReference>
<keyword evidence="2 6" id="KW-0812">Transmembrane</keyword>
<keyword evidence="3 6" id="KW-1133">Transmembrane helix</keyword>
<comment type="subcellular location">
    <subcellularLocation>
        <location evidence="1">Membrane</location>
        <topology evidence="1">Multi-pass membrane protein</topology>
    </subcellularLocation>
</comment>
<feature type="transmembrane region" description="Helical" evidence="6">
    <location>
        <begin position="47"/>
        <end position="66"/>
    </location>
</feature>
<dbReference type="InterPro" id="IPR036259">
    <property type="entry name" value="MFS_trans_sf"/>
</dbReference>
<protein>
    <submittedName>
        <fullName evidence="7">PQ loop repeat protein-like protein</fullName>
    </submittedName>
</protein>
<sequence>MAPQEAIPVAANVLGTIGTVCWCVQLVPQIVRNYRTKSTEGLPASMMFLWTVSGVPFGAYAIAQRFNVPLIVQPQCFCCLCGVSWAQCLVYGRKWRTWTATLLLISLFVLFAGVELGLVYAIRPPYDRGIDWPVLLVGIVSFVLLIGAYCAIPFELLKRRGRVVGIDFIFLTVDWCGAFFSLMSLVAQSEFDALFGTMYALCCAIEMSMVMSHLIWWLRTRGIRKRASEEGKTFDESAEGLAWQAQGIDLEAELWKLVGREDKAEEEEEEEEAEEAEEEEEHLEGEIEQEVIAGKNTVPIGVV</sequence>
<feature type="transmembrane region" description="Helical" evidence="6">
    <location>
        <begin position="134"/>
        <end position="152"/>
    </location>
</feature>
<dbReference type="SUPFAM" id="SSF103473">
    <property type="entry name" value="MFS general substrate transporter"/>
    <property type="match status" value="1"/>
</dbReference>
<gene>
    <name evidence="7" type="ORF">P171DRAFT_118643</name>
</gene>
<evidence type="ECO:0000256" key="4">
    <source>
        <dbReference type="ARBA" id="ARBA00023136"/>
    </source>
</evidence>
<dbReference type="InterPro" id="IPR006603">
    <property type="entry name" value="PQ-loop_rpt"/>
</dbReference>
<dbReference type="AlphaFoldDB" id="A0A9P4P9S8"/>
<dbReference type="InterPro" id="IPR051415">
    <property type="entry name" value="LAAT-1"/>
</dbReference>
<evidence type="ECO:0000313" key="8">
    <source>
        <dbReference type="Proteomes" id="UP000799764"/>
    </source>
</evidence>
<keyword evidence="8" id="KW-1185">Reference proteome</keyword>
<feature type="compositionally biased region" description="Acidic residues" evidence="5">
    <location>
        <begin position="264"/>
        <end position="289"/>
    </location>
</feature>
<dbReference type="Proteomes" id="UP000799764">
    <property type="component" value="Unassembled WGS sequence"/>
</dbReference>
<evidence type="ECO:0000313" key="7">
    <source>
        <dbReference type="EMBL" id="KAF2440116.1"/>
    </source>
</evidence>
<name>A0A9P4P9S8_9PLEO</name>
<feature type="transmembrane region" description="Helical" evidence="6">
    <location>
        <begin position="6"/>
        <end position="27"/>
    </location>
</feature>
<dbReference type="EMBL" id="MU001508">
    <property type="protein sequence ID" value="KAF2440116.1"/>
    <property type="molecule type" value="Genomic_DNA"/>
</dbReference>
<feature type="transmembrane region" description="Helical" evidence="6">
    <location>
        <begin position="102"/>
        <end position="122"/>
    </location>
</feature>
<evidence type="ECO:0000256" key="3">
    <source>
        <dbReference type="ARBA" id="ARBA00022989"/>
    </source>
</evidence>
<organism evidence="7 8">
    <name type="scientific">Karstenula rhodostoma CBS 690.94</name>
    <dbReference type="NCBI Taxonomy" id="1392251"/>
    <lineage>
        <taxon>Eukaryota</taxon>
        <taxon>Fungi</taxon>
        <taxon>Dikarya</taxon>
        <taxon>Ascomycota</taxon>
        <taxon>Pezizomycotina</taxon>
        <taxon>Dothideomycetes</taxon>
        <taxon>Pleosporomycetidae</taxon>
        <taxon>Pleosporales</taxon>
        <taxon>Massarineae</taxon>
        <taxon>Didymosphaeriaceae</taxon>
        <taxon>Karstenula</taxon>
    </lineage>
</organism>
<dbReference type="PANTHER" id="PTHR16201">
    <property type="entry name" value="SEVEN TRANSMEMBRANE PROTEIN 1-RELATED"/>
    <property type="match status" value="1"/>
</dbReference>
<evidence type="ECO:0000256" key="6">
    <source>
        <dbReference type="SAM" id="Phobius"/>
    </source>
</evidence>
<accession>A0A9P4P9S8</accession>
<proteinExistence type="predicted"/>
<reference evidence="7" key="1">
    <citation type="journal article" date="2020" name="Stud. Mycol.">
        <title>101 Dothideomycetes genomes: a test case for predicting lifestyles and emergence of pathogens.</title>
        <authorList>
            <person name="Haridas S."/>
            <person name="Albert R."/>
            <person name="Binder M."/>
            <person name="Bloem J."/>
            <person name="Labutti K."/>
            <person name="Salamov A."/>
            <person name="Andreopoulos B."/>
            <person name="Baker S."/>
            <person name="Barry K."/>
            <person name="Bills G."/>
            <person name="Bluhm B."/>
            <person name="Cannon C."/>
            <person name="Castanera R."/>
            <person name="Culley D."/>
            <person name="Daum C."/>
            <person name="Ezra D."/>
            <person name="Gonzalez J."/>
            <person name="Henrissat B."/>
            <person name="Kuo A."/>
            <person name="Liang C."/>
            <person name="Lipzen A."/>
            <person name="Lutzoni F."/>
            <person name="Magnuson J."/>
            <person name="Mondo S."/>
            <person name="Nolan M."/>
            <person name="Ohm R."/>
            <person name="Pangilinan J."/>
            <person name="Park H.-J."/>
            <person name="Ramirez L."/>
            <person name="Alfaro M."/>
            <person name="Sun H."/>
            <person name="Tritt A."/>
            <person name="Yoshinaga Y."/>
            <person name="Zwiers L.-H."/>
            <person name="Turgeon B."/>
            <person name="Goodwin S."/>
            <person name="Spatafora J."/>
            <person name="Crous P."/>
            <person name="Grigoriev I."/>
        </authorList>
    </citation>
    <scope>NUCLEOTIDE SEQUENCE</scope>
    <source>
        <strain evidence="7">CBS 690.94</strain>
    </source>
</reference>
<dbReference type="OrthoDB" id="407617at2759"/>
<dbReference type="PANTHER" id="PTHR16201:SF37">
    <property type="entry name" value="PQ-LOOP REPEAT-CONTAINING PROTEIN"/>
    <property type="match status" value="1"/>
</dbReference>
<evidence type="ECO:0000256" key="1">
    <source>
        <dbReference type="ARBA" id="ARBA00004141"/>
    </source>
</evidence>
<feature type="transmembrane region" description="Helical" evidence="6">
    <location>
        <begin position="164"/>
        <end position="187"/>
    </location>
</feature>
<evidence type="ECO:0000256" key="5">
    <source>
        <dbReference type="SAM" id="MobiDB-lite"/>
    </source>
</evidence>
<keyword evidence="4 6" id="KW-0472">Membrane</keyword>
<dbReference type="GO" id="GO:0016020">
    <property type="term" value="C:membrane"/>
    <property type="evidence" value="ECO:0007669"/>
    <property type="project" value="UniProtKB-SubCell"/>
</dbReference>